<dbReference type="Proteomes" id="UP001320898">
    <property type="component" value="Unassembled WGS sequence"/>
</dbReference>
<dbReference type="NCBIfam" id="TIGR00254">
    <property type="entry name" value="GGDEF"/>
    <property type="match status" value="1"/>
</dbReference>
<feature type="domain" description="GGDEF" evidence="3">
    <location>
        <begin position="207"/>
        <end position="342"/>
    </location>
</feature>
<dbReference type="InterPro" id="IPR029787">
    <property type="entry name" value="Nucleotide_cyclase"/>
</dbReference>
<dbReference type="EC" id="2.7.7.65" evidence="1"/>
<sequence>MTRTDEFDRSITYGEAALTYLKGNRTPAYPRNYELWYIYAAGFNRELNKAVNDALKRLGHLPEDLTERFYDEFLSPVRLSDRVGEVSARVSKELDEIVEMLEASSETCHQYGQSLRTAASGLGSTENKQQTRSIIEKILRATTEMEARNTSLESQLKDSKGQITDLQESLEAIRYESLTDQLTGLANRKHFDQSLERAVDIAMRRGEPVSLAMCDIDHFKQFNDTFGHQTGDQVLRLVGAAIRSAVKGRDIASRYGGEEFAVILPSTALDAAVYVGEDIRTAVMAKELIKRSTGESLGRITMSVGIATLRHNDTRDSLVERADMALYASKRNGRNRVTSESDLSDEPHKSAVA</sequence>
<comment type="catalytic activity">
    <reaction evidence="2">
        <text>2 GTP = 3',3'-c-di-GMP + 2 diphosphate</text>
        <dbReference type="Rhea" id="RHEA:24898"/>
        <dbReference type="ChEBI" id="CHEBI:33019"/>
        <dbReference type="ChEBI" id="CHEBI:37565"/>
        <dbReference type="ChEBI" id="CHEBI:58805"/>
        <dbReference type="EC" id="2.7.7.65"/>
    </reaction>
</comment>
<dbReference type="PANTHER" id="PTHR45138:SF9">
    <property type="entry name" value="DIGUANYLATE CYCLASE DGCM-RELATED"/>
    <property type="match status" value="1"/>
</dbReference>
<dbReference type="PANTHER" id="PTHR45138">
    <property type="entry name" value="REGULATORY COMPONENTS OF SENSORY TRANSDUCTION SYSTEM"/>
    <property type="match status" value="1"/>
</dbReference>
<evidence type="ECO:0000256" key="1">
    <source>
        <dbReference type="ARBA" id="ARBA00012528"/>
    </source>
</evidence>
<evidence type="ECO:0000259" key="3">
    <source>
        <dbReference type="PROSITE" id="PS50887"/>
    </source>
</evidence>
<dbReference type="InterPro" id="IPR050469">
    <property type="entry name" value="Diguanylate_Cyclase"/>
</dbReference>
<organism evidence="4 5">
    <name type="scientific">Microbaculum marinisediminis</name>
    <dbReference type="NCBI Taxonomy" id="2931392"/>
    <lineage>
        <taxon>Bacteria</taxon>
        <taxon>Pseudomonadati</taxon>
        <taxon>Pseudomonadota</taxon>
        <taxon>Alphaproteobacteria</taxon>
        <taxon>Hyphomicrobiales</taxon>
        <taxon>Tepidamorphaceae</taxon>
        <taxon>Microbaculum</taxon>
    </lineage>
</organism>
<dbReference type="Gene3D" id="3.30.70.270">
    <property type="match status" value="1"/>
</dbReference>
<dbReference type="GO" id="GO:1902201">
    <property type="term" value="P:negative regulation of bacterial-type flagellum-dependent cell motility"/>
    <property type="evidence" value="ECO:0007669"/>
    <property type="project" value="TreeGrafter"/>
</dbReference>
<dbReference type="AlphaFoldDB" id="A0AAW5R2D5"/>
<evidence type="ECO:0000313" key="4">
    <source>
        <dbReference type="EMBL" id="MCT8974441.1"/>
    </source>
</evidence>
<reference evidence="4 5" key="1">
    <citation type="submission" date="2022-04" db="EMBL/GenBank/DDBJ databases">
        <authorList>
            <person name="Ye Y.-Q."/>
            <person name="Du Z.-J."/>
        </authorList>
    </citation>
    <scope>NUCLEOTIDE SEQUENCE [LARGE SCALE GENOMIC DNA]</scope>
    <source>
        <strain evidence="4 5">A6E488</strain>
    </source>
</reference>
<dbReference type="SUPFAM" id="SSF55073">
    <property type="entry name" value="Nucleotide cyclase"/>
    <property type="match status" value="1"/>
</dbReference>
<evidence type="ECO:0000313" key="5">
    <source>
        <dbReference type="Proteomes" id="UP001320898"/>
    </source>
</evidence>
<dbReference type="FunFam" id="3.30.70.270:FF:000001">
    <property type="entry name" value="Diguanylate cyclase domain protein"/>
    <property type="match status" value="1"/>
</dbReference>
<name>A0AAW5R2D5_9HYPH</name>
<dbReference type="RefSeq" id="WP_261618027.1">
    <property type="nucleotide sequence ID" value="NZ_JALIDZ010000012.1"/>
</dbReference>
<accession>A0AAW5R2D5</accession>
<dbReference type="PROSITE" id="PS50887">
    <property type="entry name" value="GGDEF"/>
    <property type="match status" value="1"/>
</dbReference>
<dbReference type="GO" id="GO:0043709">
    <property type="term" value="P:cell adhesion involved in single-species biofilm formation"/>
    <property type="evidence" value="ECO:0007669"/>
    <property type="project" value="TreeGrafter"/>
</dbReference>
<dbReference type="CDD" id="cd01949">
    <property type="entry name" value="GGDEF"/>
    <property type="match status" value="1"/>
</dbReference>
<dbReference type="InterPro" id="IPR043128">
    <property type="entry name" value="Rev_trsase/Diguanyl_cyclase"/>
</dbReference>
<comment type="caution">
    <text evidence="4">The sequence shown here is derived from an EMBL/GenBank/DDBJ whole genome shotgun (WGS) entry which is preliminary data.</text>
</comment>
<dbReference type="GO" id="GO:0052621">
    <property type="term" value="F:diguanylate cyclase activity"/>
    <property type="evidence" value="ECO:0007669"/>
    <property type="project" value="UniProtKB-EC"/>
</dbReference>
<dbReference type="Pfam" id="PF00990">
    <property type="entry name" value="GGDEF"/>
    <property type="match status" value="1"/>
</dbReference>
<dbReference type="EMBL" id="JALIDZ010000012">
    <property type="protein sequence ID" value="MCT8974441.1"/>
    <property type="molecule type" value="Genomic_DNA"/>
</dbReference>
<gene>
    <name evidence="4" type="ORF">MUB46_21455</name>
</gene>
<keyword evidence="5" id="KW-1185">Reference proteome</keyword>
<dbReference type="InterPro" id="IPR000160">
    <property type="entry name" value="GGDEF_dom"/>
</dbReference>
<proteinExistence type="predicted"/>
<dbReference type="SMART" id="SM00267">
    <property type="entry name" value="GGDEF"/>
    <property type="match status" value="1"/>
</dbReference>
<protein>
    <recommendedName>
        <fullName evidence="1">diguanylate cyclase</fullName>
        <ecNumber evidence="1">2.7.7.65</ecNumber>
    </recommendedName>
</protein>
<evidence type="ECO:0000256" key="2">
    <source>
        <dbReference type="ARBA" id="ARBA00034247"/>
    </source>
</evidence>
<dbReference type="GO" id="GO:0005886">
    <property type="term" value="C:plasma membrane"/>
    <property type="evidence" value="ECO:0007669"/>
    <property type="project" value="TreeGrafter"/>
</dbReference>